<dbReference type="EMBL" id="CVRR01000004">
    <property type="protein sequence ID" value="CRL32514.1"/>
    <property type="molecule type" value="Genomic_DNA"/>
</dbReference>
<sequence>MGKYVLAAVLVSSLLTLFLLPVRKGLRRFVGSIGVYALWLFVAISLLLPFPQMVYKAVAGRELFQQQSKFSVMNLVDLAQKNQKAVDNKSENEYNSVKKTSLSTGETAQNKLSQQGDIIDESSRTDPARLKEEEVQTWKDYVKTYGLYEIWLLGFLLLAVRQFVQERKFRKYLLEERSCVSVQSTIEKGSRRTCYGIPLEGSPFLFRSRGIKLDIYLPEQILPEDEVVDYAVLHESMHQRHGDIWWSYLRNFLVALYWFHPLVWLAARLSREDCELACDEAVAAQLSEKQKTAYGKSLLFVAALQHKTGFFSVATNMQGSKSQLEKRIRCICSKQRKSKCVTALVLILAIALCGCGMTTSVKTSHADTETVTLTESGTEMDTETVTQRQTVMDITLEVPKGLTLESYDAALGDYGGCLLKPDAYVGGYAPDEWKAAGYVMRFSTQNNEGSFGVLWQGDQISDVTIQWNHTEMKRLGNLSGLASSAYLIQTEHDLYTAAEWSELENTENAEPVSNYWCIMMARKGDAYGYAIALNAKNYTKQDTIAFAKTVQYDK</sequence>
<dbReference type="Proteomes" id="UP000049979">
    <property type="component" value="Unassembled WGS sequence"/>
</dbReference>
<evidence type="ECO:0000256" key="1">
    <source>
        <dbReference type="SAM" id="MobiDB-lite"/>
    </source>
</evidence>
<dbReference type="PANTHER" id="PTHR34978">
    <property type="entry name" value="POSSIBLE SENSOR-TRANSDUCER PROTEIN BLAR"/>
    <property type="match status" value="1"/>
</dbReference>
<organism evidence="4 6">
    <name type="scientific">Roseburia faecis</name>
    <dbReference type="NCBI Taxonomy" id="301302"/>
    <lineage>
        <taxon>Bacteria</taxon>
        <taxon>Bacillati</taxon>
        <taxon>Bacillota</taxon>
        <taxon>Clostridia</taxon>
        <taxon>Lachnospirales</taxon>
        <taxon>Lachnospiraceae</taxon>
        <taxon>Roseburia</taxon>
    </lineage>
</organism>
<dbReference type="InterPro" id="IPR008756">
    <property type="entry name" value="Peptidase_M56"/>
</dbReference>
<evidence type="ECO:0000313" key="6">
    <source>
        <dbReference type="Proteomes" id="UP000049979"/>
    </source>
</evidence>
<evidence type="ECO:0000256" key="2">
    <source>
        <dbReference type="SAM" id="Phobius"/>
    </source>
</evidence>
<keyword evidence="2" id="KW-1133">Transmembrane helix</keyword>
<reference evidence="6" key="1">
    <citation type="submission" date="2015-05" db="EMBL/GenBank/DDBJ databases">
        <authorList>
            <consortium name="Pathogen Informatics"/>
        </authorList>
    </citation>
    <scope>NUCLEOTIDE SEQUENCE [LARGE SCALE GENOMIC DNA]</scope>
    <source>
        <strain evidence="5 7">2789STDY5608863</strain>
        <strain evidence="6">M72</strain>
    </source>
</reference>
<feature type="compositionally biased region" description="Polar residues" evidence="1">
    <location>
        <begin position="93"/>
        <end position="116"/>
    </location>
</feature>
<dbReference type="PANTHER" id="PTHR34978:SF3">
    <property type="entry name" value="SLR0241 PROTEIN"/>
    <property type="match status" value="1"/>
</dbReference>
<name>A0A0M6WBU5_9FIRM</name>
<protein>
    <submittedName>
        <fullName evidence="5">Regulatory protein BlaR1</fullName>
    </submittedName>
</protein>
<proteinExistence type="predicted"/>
<evidence type="ECO:0000313" key="7">
    <source>
        <dbReference type="Proteomes" id="UP000095495"/>
    </source>
</evidence>
<keyword evidence="2" id="KW-0472">Membrane</keyword>
<dbReference type="AlphaFoldDB" id="A0A0M6WBU5"/>
<dbReference type="RefSeq" id="WP_055066846.1">
    <property type="nucleotide sequence ID" value="NZ_CP173697.1"/>
</dbReference>
<keyword evidence="6" id="KW-1185">Reference proteome</keyword>
<accession>A0A0M6WBU5</accession>
<evidence type="ECO:0000259" key="3">
    <source>
        <dbReference type="Pfam" id="PF05569"/>
    </source>
</evidence>
<feature type="transmembrane region" description="Helical" evidence="2">
    <location>
        <begin position="29"/>
        <end position="48"/>
    </location>
</feature>
<feature type="transmembrane region" description="Helical" evidence="2">
    <location>
        <begin position="6"/>
        <end position="22"/>
    </location>
</feature>
<dbReference type="OrthoDB" id="9762883at2"/>
<feature type="domain" description="Peptidase M56" evidence="3">
    <location>
        <begin position="5"/>
        <end position="331"/>
    </location>
</feature>
<feature type="region of interest" description="Disordered" evidence="1">
    <location>
        <begin position="87"/>
        <end position="116"/>
    </location>
</feature>
<gene>
    <name evidence="5" type="primary">blaR1_1</name>
    <name evidence="5" type="ORF">ERS852420_00229</name>
    <name evidence="4" type="ORF">M72_20621</name>
</gene>
<dbReference type="STRING" id="301302.ERS852420_00229"/>
<dbReference type="Pfam" id="PF05569">
    <property type="entry name" value="Peptidase_M56"/>
    <property type="match status" value="1"/>
</dbReference>
<reference evidence="4" key="2">
    <citation type="submission" date="2015-05" db="EMBL/GenBank/DDBJ databases">
        <authorList>
            <person name="Wang D.B."/>
            <person name="Wang M."/>
        </authorList>
    </citation>
    <scope>NUCLEOTIDE SEQUENCE [LARGE SCALE GENOMIC DNA]</scope>
    <source>
        <strain evidence="4">M72</strain>
    </source>
</reference>
<dbReference type="CDD" id="cd07341">
    <property type="entry name" value="M56_BlaR1_MecR1_like"/>
    <property type="match status" value="1"/>
</dbReference>
<dbReference type="Proteomes" id="UP000095495">
    <property type="component" value="Unassembled WGS sequence"/>
</dbReference>
<dbReference type="EMBL" id="CYXV01000001">
    <property type="protein sequence ID" value="CUM71903.1"/>
    <property type="molecule type" value="Genomic_DNA"/>
</dbReference>
<evidence type="ECO:0000313" key="5">
    <source>
        <dbReference type="EMBL" id="CUM71903.1"/>
    </source>
</evidence>
<evidence type="ECO:0000313" key="4">
    <source>
        <dbReference type="EMBL" id="CRL32514.1"/>
    </source>
</evidence>
<dbReference type="InterPro" id="IPR052173">
    <property type="entry name" value="Beta-lactam_resp_regulator"/>
</dbReference>
<keyword evidence="2" id="KW-0812">Transmembrane</keyword>